<proteinExistence type="predicted"/>
<sequence>MTSKTINKWFRIPDSLCGEELLQRLDVALARLAYGKSPVNKVSITGVERTKVKVEFNREMEVHMSVLMTRHNLTQNDAVNSALFEICSNHSLYGVEINETTI</sequence>
<evidence type="ECO:0000313" key="1">
    <source>
        <dbReference type="EMBL" id="AKN37596.1"/>
    </source>
</evidence>
<reference evidence="1" key="1">
    <citation type="journal article" date="2015" name="MBio">
        <title>Eco-Evolutionary Dynamics of Episomes among Ecologically Cohesive Bacterial Populations.</title>
        <authorList>
            <person name="Xue H."/>
            <person name="Cordero O.X."/>
            <person name="Camas F.M."/>
            <person name="Trimble W."/>
            <person name="Meyer F."/>
            <person name="Guglielmini J."/>
            <person name="Rocha E.P."/>
            <person name="Polz M.F."/>
        </authorList>
    </citation>
    <scope>NUCLEOTIDE SEQUENCE</scope>
    <source>
        <strain evidence="1">FF_291</strain>
    </source>
</reference>
<protein>
    <submittedName>
        <fullName evidence="1">Uncharacterized protein</fullName>
    </submittedName>
</protein>
<dbReference type="EMBL" id="KP795540">
    <property type="protein sequence ID" value="AKN37596.1"/>
    <property type="molecule type" value="Genomic_DNA"/>
</dbReference>
<accession>A0A0H3ZVT3</accession>
<dbReference type="AlphaFoldDB" id="A0A0H3ZVT3"/>
<organism evidence="1">
    <name type="scientific">Vibrio sp. FF_291</name>
    <dbReference type="NCBI Taxonomy" id="1652832"/>
    <lineage>
        <taxon>Bacteria</taxon>
        <taxon>Pseudomonadati</taxon>
        <taxon>Pseudomonadota</taxon>
        <taxon>Gammaproteobacteria</taxon>
        <taxon>Vibrionales</taxon>
        <taxon>Vibrionaceae</taxon>
        <taxon>Vibrio</taxon>
    </lineage>
</organism>
<name>A0A0H3ZVT3_9VIBR</name>